<protein>
    <submittedName>
        <fullName evidence="2">Uncharacterized protein</fullName>
    </submittedName>
</protein>
<reference evidence="2" key="2">
    <citation type="submission" date="2017-12" db="EMBL/GenBank/DDBJ databases">
        <title>Coralsnake Venomics: Analyses of Venom Gland Transcriptomes and Proteomes of Six Brazilian Taxa.</title>
        <authorList>
            <person name="Aird S.D."/>
            <person name="Jorge da Silva N."/>
            <person name="Qiu L."/>
            <person name="Villar-Briones A."/>
            <person name="Aparecida-Saddi V."/>
            <person name="Campos-Telles M.P."/>
            <person name="Grau M."/>
            <person name="Mikheyev A.S."/>
        </authorList>
    </citation>
    <scope>NUCLEOTIDE SEQUENCE</scope>
    <source>
        <tissue evidence="2">Venom_gland</tissue>
    </source>
</reference>
<feature type="signal peptide" evidence="1">
    <location>
        <begin position="1"/>
        <end position="23"/>
    </location>
</feature>
<keyword evidence="1" id="KW-0732">Signal</keyword>
<reference evidence="2" key="1">
    <citation type="submission" date="2017-07" db="EMBL/GenBank/DDBJ databases">
        <authorList>
            <person name="Mikheyev A."/>
            <person name="Grau M."/>
        </authorList>
    </citation>
    <scope>NUCLEOTIDE SEQUENCE</scope>
    <source>
        <tissue evidence="2">Venom_gland</tissue>
    </source>
</reference>
<dbReference type="AlphaFoldDB" id="A0A2H6NIK9"/>
<sequence length="115" mass="12804">MFTISYFFKLLIINLLQLHVSKYYQSRMKENIHVQDNVVGSNPSLLSFWTCAGAHLQGTSSSRVYDVLGVVFVWCLLYVAFGCSLECVDGWLSTIKPPINTPQSTSRGPHAAGTM</sequence>
<evidence type="ECO:0000313" key="2">
    <source>
        <dbReference type="EMBL" id="LAA33327.1"/>
    </source>
</evidence>
<feature type="chain" id="PRO_5014152567" evidence="1">
    <location>
        <begin position="24"/>
        <end position="115"/>
    </location>
</feature>
<dbReference type="EMBL" id="IACI01103448">
    <property type="protein sequence ID" value="LAA33327.1"/>
    <property type="molecule type" value="Transcribed_RNA"/>
</dbReference>
<proteinExistence type="predicted"/>
<evidence type="ECO:0000256" key="1">
    <source>
        <dbReference type="SAM" id="SignalP"/>
    </source>
</evidence>
<accession>A0A2H6NIK9</accession>
<organism evidence="2">
    <name type="scientific">Micrurus carvalhoi</name>
    <dbReference type="NCBI Taxonomy" id="3147026"/>
    <lineage>
        <taxon>Eukaryota</taxon>
        <taxon>Metazoa</taxon>
        <taxon>Chordata</taxon>
        <taxon>Craniata</taxon>
        <taxon>Vertebrata</taxon>
        <taxon>Euteleostomi</taxon>
        <taxon>Lepidosauria</taxon>
        <taxon>Squamata</taxon>
        <taxon>Bifurcata</taxon>
        <taxon>Unidentata</taxon>
        <taxon>Episquamata</taxon>
        <taxon>Toxicofera</taxon>
        <taxon>Serpentes</taxon>
        <taxon>Colubroidea</taxon>
        <taxon>Elapidae</taxon>
        <taxon>Elapinae</taxon>
        <taxon>Micrurus</taxon>
    </lineage>
</organism>
<name>A0A2H6NIK9_9SAUR</name>